<dbReference type="Proteomes" id="UP000594464">
    <property type="component" value="Chromosome"/>
</dbReference>
<evidence type="ECO:0000313" key="2">
    <source>
        <dbReference type="Proteomes" id="UP000594464"/>
    </source>
</evidence>
<dbReference type="InterPro" id="IPR024486">
    <property type="entry name" value="DUF2617"/>
</dbReference>
<protein>
    <submittedName>
        <fullName evidence="1">DUF2617 family protein</fullName>
    </submittedName>
</protein>
<dbReference type="Pfam" id="PF10936">
    <property type="entry name" value="DUF2617"/>
    <property type="match status" value="1"/>
</dbReference>
<dbReference type="KEGG" id="nva:G3M78_06905"/>
<evidence type="ECO:0000313" key="1">
    <source>
        <dbReference type="EMBL" id="QPJ65132.1"/>
    </source>
</evidence>
<gene>
    <name evidence="1" type="ORF">G3M78_06905</name>
</gene>
<reference evidence="2" key="1">
    <citation type="submission" date="2020-02" db="EMBL/GenBank/DDBJ databases">
        <title>Genomic and physiological characterization of two novel Nitrospinaceae genera.</title>
        <authorList>
            <person name="Mueller A.J."/>
            <person name="Jung M.-Y."/>
            <person name="Strachan C.R."/>
            <person name="Herbold C.W."/>
            <person name="Kirkegaard R.H."/>
            <person name="Daims H."/>
        </authorList>
    </citation>
    <scope>NUCLEOTIDE SEQUENCE [LARGE SCALE GENOMIC DNA]</scope>
</reference>
<dbReference type="EMBL" id="CP048620">
    <property type="protein sequence ID" value="QPJ65132.1"/>
    <property type="molecule type" value="Genomic_DNA"/>
</dbReference>
<sequence length="185" mass="20451">MDNQISFSLFRGFHDAPVSIFKRGAWALANGSRLDVAIIGQSHRIISQSGREVLTEFIACGPEQLVGDSIDQTPLQPGATHENEFTSAGFKYHYRIEVVNQLYIDMDAYRAALPTDAALQCISHGFENPSQNSQDAPFTGIAIDVRDNRFFTIHTYPENGFSILSETRISSRNPAHMAESASLIS</sequence>
<dbReference type="AlphaFoldDB" id="A0A7T0C235"/>
<name>A0A7T0C235_9BACT</name>
<organism evidence="1 2">
    <name type="scientific">Candidatus Nitrohelix vancouverensis</name>
    <dbReference type="NCBI Taxonomy" id="2705534"/>
    <lineage>
        <taxon>Bacteria</taxon>
        <taxon>Pseudomonadati</taxon>
        <taxon>Nitrospinota/Tectimicrobiota group</taxon>
        <taxon>Nitrospinota</taxon>
        <taxon>Nitrospinia</taxon>
        <taxon>Nitrospinales</taxon>
        <taxon>Nitrospinaceae</taxon>
        <taxon>Candidatus Nitrohelix</taxon>
    </lineage>
</organism>
<proteinExistence type="predicted"/>
<accession>A0A7T0C235</accession>